<feature type="chain" id="PRO_5014792099" evidence="1">
    <location>
        <begin position="18"/>
        <end position="78"/>
    </location>
</feature>
<accession>A0A2M4B5V7</accession>
<dbReference type="AlphaFoldDB" id="A0A2M4B5V7"/>
<reference evidence="2" key="1">
    <citation type="submission" date="2018-01" db="EMBL/GenBank/DDBJ databases">
        <title>An insight into the sialome of Amazonian anophelines.</title>
        <authorList>
            <person name="Ribeiro J.M."/>
            <person name="Scarpassa V."/>
            <person name="Calvo E."/>
        </authorList>
    </citation>
    <scope>NUCLEOTIDE SEQUENCE</scope>
    <source>
        <tissue evidence="2">Salivary glands</tissue>
    </source>
</reference>
<proteinExistence type="predicted"/>
<sequence length="78" mass="8498">MLAQFLIFSVISRISAPFWGNSGWMFVSEKHSLQYVSGFSLGQTKTSSTLLTHLLAARVRRQFSAVALSVPSRPAAGP</sequence>
<name>A0A2M4B5V7_9DIPT</name>
<organism evidence="2">
    <name type="scientific">Anopheles triannulatus</name>
    <dbReference type="NCBI Taxonomy" id="58253"/>
    <lineage>
        <taxon>Eukaryota</taxon>
        <taxon>Metazoa</taxon>
        <taxon>Ecdysozoa</taxon>
        <taxon>Arthropoda</taxon>
        <taxon>Hexapoda</taxon>
        <taxon>Insecta</taxon>
        <taxon>Pterygota</taxon>
        <taxon>Neoptera</taxon>
        <taxon>Endopterygota</taxon>
        <taxon>Diptera</taxon>
        <taxon>Nematocera</taxon>
        <taxon>Culicoidea</taxon>
        <taxon>Culicidae</taxon>
        <taxon>Anophelinae</taxon>
        <taxon>Anopheles</taxon>
    </lineage>
</organism>
<feature type="signal peptide" evidence="1">
    <location>
        <begin position="1"/>
        <end position="17"/>
    </location>
</feature>
<evidence type="ECO:0000256" key="1">
    <source>
        <dbReference type="SAM" id="SignalP"/>
    </source>
</evidence>
<protein>
    <submittedName>
        <fullName evidence="2">Putative secreted protein</fullName>
    </submittedName>
</protein>
<dbReference type="EMBL" id="GGFK01015113">
    <property type="protein sequence ID" value="MBW48434.1"/>
    <property type="molecule type" value="Transcribed_RNA"/>
</dbReference>
<keyword evidence="1" id="KW-0732">Signal</keyword>
<evidence type="ECO:0000313" key="2">
    <source>
        <dbReference type="EMBL" id="MBW48434.1"/>
    </source>
</evidence>